<dbReference type="PANTHER" id="PTHR21304:SF0">
    <property type="entry name" value="MICOS COMPLEX SUBUNIT MIC10"/>
    <property type="match status" value="1"/>
</dbReference>
<evidence type="ECO:0000256" key="7">
    <source>
        <dbReference type="ARBA" id="ARBA00023128"/>
    </source>
</evidence>
<keyword evidence="6 9" id="KW-1133">Transmembrane helix</keyword>
<dbReference type="OrthoDB" id="1916310at2759"/>
<evidence type="ECO:0000256" key="1">
    <source>
        <dbReference type="ARBA" id="ARBA00002689"/>
    </source>
</evidence>
<feature type="transmembrane region" description="Helical" evidence="9">
    <location>
        <begin position="24"/>
        <end position="42"/>
    </location>
</feature>
<sequence length="86" mass="9503">MCKMASRSEDELGRKWDRCLTDSLIKFAGGLFVGATFSIVLFKRRMWPVVFGSGFGVGMAYENCQQEINSTFKSLTAPAKTKPADA</sequence>
<gene>
    <name evidence="10" type="ORF">J437_LFUL002547</name>
</gene>
<accession>A0A8K0KTY0</accession>
<comment type="caution">
    <text evidence="10">The sequence shown here is derived from an EMBL/GenBank/DDBJ whole genome shotgun (WGS) entry which is preliminary data.</text>
</comment>
<reference evidence="10" key="2">
    <citation type="submission" date="2017-10" db="EMBL/GenBank/DDBJ databases">
        <title>Ladona fulva Genome sequencing and assembly.</title>
        <authorList>
            <person name="Murali S."/>
            <person name="Richards S."/>
            <person name="Bandaranaike D."/>
            <person name="Bellair M."/>
            <person name="Blankenburg K."/>
            <person name="Chao H."/>
            <person name="Dinh H."/>
            <person name="Doddapaneni H."/>
            <person name="Dugan-Rocha S."/>
            <person name="Elkadiri S."/>
            <person name="Gnanaolivu R."/>
            <person name="Hernandez B."/>
            <person name="Skinner E."/>
            <person name="Javaid M."/>
            <person name="Lee S."/>
            <person name="Li M."/>
            <person name="Ming W."/>
            <person name="Munidasa M."/>
            <person name="Muniz J."/>
            <person name="Nguyen L."/>
            <person name="Hughes D."/>
            <person name="Osuji N."/>
            <person name="Pu L.-L."/>
            <person name="Puazo M."/>
            <person name="Qu C."/>
            <person name="Quiroz J."/>
            <person name="Raj R."/>
            <person name="Weissenberger G."/>
            <person name="Xin Y."/>
            <person name="Zou X."/>
            <person name="Han Y."/>
            <person name="Worley K."/>
            <person name="Muzny D."/>
            <person name="Gibbs R."/>
        </authorList>
    </citation>
    <scope>NUCLEOTIDE SEQUENCE</scope>
    <source>
        <strain evidence="10">Sampled in the wild</strain>
    </source>
</reference>
<evidence type="ECO:0000256" key="4">
    <source>
        <dbReference type="ARBA" id="ARBA00022692"/>
    </source>
</evidence>
<evidence type="ECO:0000256" key="3">
    <source>
        <dbReference type="ARBA" id="ARBA00006792"/>
    </source>
</evidence>
<evidence type="ECO:0000256" key="8">
    <source>
        <dbReference type="ARBA" id="ARBA00023136"/>
    </source>
</evidence>
<evidence type="ECO:0000256" key="5">
    <source>
        <dbReference type="ARBA" id="ARBA00022792"/>
    </source>
</evidence>
<evidence type="ECO:0000256" key="9">
    <source>
        <dbReference type="RuleBase" id="RU363011"/>
    </source>
</evidence>
<evidence type="ECO:0000313" key="10">
    <source>
        <dbReference type="EMBL" id="KAG8240404.1"/>
    </source>
</evidence>
<dbReference type="EMBL" id="KZ312451">
    <property type="protein sequence ID" value="KAG8240404.1"/>
    <property type="molecule type" value="Genomic_DNA"/>
</dbReference>
<proteinExistence type="inferred from homology"/>
<keyword evidence="8 9" id="KW-0472">Membrane</keyword>
<evidence type="ECO:0000256" key="2">
    <source>
        <dbReference type="ARBA" id="ARBA00004434"/>
    </source>
</evidence>
<keyword evidence="11" id="KW-1185">Reference proteome</keyword>
<dbReference type="Proteomes" id="UP000792457">
    <property type="component" value="Unassembled WGS sequence"/>
</dbReference>
<comment type="similarity">
    <text evidence="3 9">Belongs to the MICOS complex subunit Mic10 family.</text>
</comment>
<comment type="subcellular location">
    <subcellularLocation>
        <location evidence="2 9">Mitochondrion inner membrane</location>
        <topology evidence="2 9">Single-pass membrane protein</topology>
    </subcellularLocation>
</comment>
<comment type="subunit">
    <text evidence="9">Component of the mitochondrial contact site and cristae organizing system (MICOS) complex.</text>
</comment>
<dbReference type="AlphaFoldDB" id="A0A8K0KTY0"/>
<evidence type="ECO:0000313" key="11">
    <source>
        <dbReference type="Proteomes" id="UP000792457"/>
    </source>
</evidence>
<keyword evidence="5 9" id="KW-0999">Mitochondrion inner membrane</keyword>
<dbReference type="Pfam" id="PF04418">
    <property type="entry name" value="DUF543"/>
    <property type="match status" value="1"/>
</dbReference>
<dbReference type="PANTHER" id="PTHR21304">
    <property type="entry name" value="MICOS COMPLEX SUBUNIT MIC10"/>
    <property type="match status" value="1"/>
</dbReference>
<keyword evidence="4 9" id="KW-0812">Transmembrane</keyword>
<dbReference type="InterPro" id="IPR007512">
    <property type="entry name" value="Mic10"/>
</dbReference>
<keyword evidence="7 9" id="KW-0496">Mitochondrion</keyword>
<reference evidence="10" key="1">
    <citation type="submission" date="2013-04" db="EMBL/GenBank/DDBJ databases">
        <authorList>
            <person name="Qu J."/>
            <person name="Murali S.C."/>
            <person name="Bandaranaike D."/>
            <person name="Bellair M."/>
            <person name="Blankenburg K."/>
            <person name="Chao H."/>
            <person name="Dinh H."/>
            <person name="Doddapaneni H."/>
            <person name="Downs B."/>
            <person name="Dugan-Rocha S."/>
            <person name="Elkadiri S."/>
            <person name="Gnanaolivu R.D."/>
            <person name="Hernandez B."/>
            <person name="Javaid M."/>
            <person name="Jayaseelan J.C."/>
            <person name="Lee S."/>
            <person name="Li M."/>
            <person name="Ming W."/>
            <person name="Munidasa M."/>
            <person name="Muniz J."/>
            <person name="Nguyen L."/>
            <person name="Ongeri F."/>
            <person name="Osuji N."/>
            <person name="Pu L.-L."/>
            <person name="Puazo M."/>
            <person name="Qu C."/>
            <person name="Quiroz J."/>
            <person name="Raj R."/>
            <person name="Weissenberger G."/>
            <person name="Xin Y."/>
            <person name="Zou X."/>
            <person name="Han Y."/>
            <person name="Richards S."/>
            <person name="Worley K."/>
            <person name="Muzny D."/>
            <person name="Gibbs R."/>
        </authorList>
    </citation>
    <scope>NUCLEOTIDE SEQUENCE</scope>
    <source>
        <strain evidence="10">Sampled in the wild</strain>
    </source>
</reference>
<protein>
    <recommendedName>
        <fullName evidence="9">MICOS complex subunit MIC10</fullName>
    </recommendedName>
</protein>
<dbReference type="GO" id="GO:0061617">
    <property type="term" value="C:MICOS complex"/>
    <property type="evidence" value="ECO:0007669"/>
    <property type="project" value="UniProtKB-UniRule"/>
</dbReference>
<comment type="function">
    <text evidence="1 9">Component of the MICOS complex, a large protein complex of the mitochondrial inner membrane that plays crucial roles in the maintenance of crista junctions, inner membrane architecture, and formation of contact sites to the outer membrane.</text>
</comment>
<evidence type="ECO:0000256" key="6">
    <source>
        <dbReference type="ARBA" id="ARBA00022989"/>
    </source>
</evidence>
<organism evidence="10 11">
    <name type="scientific">Ladona fulva</name>
    <name type="common">Scarce chaser dragonfly</name>
    <name type="synonym">Libellula fulva</name>
    <dbReference type="NCBI Taxonomy" id="123851"/>
    <lineage>
        <taxon>Eukaryota</taxon>
        <taxon>Metazoa</taxon>
        <taxon>Ecdysozoa</taxon>
        <taxon>Arthropoda</taxon>
        <taxon>Hexapoda</taxon>
        <taxon>Insecta</taxon>
        <taxon>Pterygota</taxon>
        <taxon>Palaeoptera</taxon>
        <taxon>Odonata</taxon>
        <taxon>Epiprocta</taxon>
        <taxon>Anisoptera</taxon>
        <taxon>Libelluloidea</taxon>
        <taxon>Libellulidae</taxon>
        <taxon>Ladona</taxon>
    </lineage>
</organism>
<name>A0A8K0KTY0_LADFU</name>